<reference evidence="2 3" key="1">
    <citation type="submission" date="2019-02" db="EMBL/GenBank/DDBJ databases">
        <title>Draft genome sequence of Amycolatopsis sp. 8-3EHSu isolated from roots of Suaeda maritima.</title>
        <authorList>
            <person name="Duangmal K."/>
            <person name="Chantavorakit T."/>
        </authorList>
    </citation>
    <scope>NUCLEOTIDE SEQUENCE [LARGE SCALE GENOMIC DNA]</scope>
    <source>
        <strain evidence="2 3">8-3EHSu</strain>
    </source>
</reference>
<proteinExistence type="predicted"/>
<comment type="caution">
    <text evidence="2">The sequence shown here is derived from an EMBL/GenBank/DDBJ whole genome shotgun (WGS) entry which is preliminary data.</text>
</comment>
<evidence type="ECO:0000256" key="1">
    <source>
        <dbReference type="SAM" id="SignalP"/>
    </source>
</evidence>
<keyword evidence="1" id="KW-0732">Signal</keyword>
<organism evidence="2 3">
    <name type="scientific">Amycolatopsis suaedae</name>
    <dbReference type="NCBI Taxonomy" id="2510978"/>
    <lineage>
        <taxon>Bacteria</taxon>
        <taxon>Bacillati</taxon>
        <taxon>Actinomycetota</taxon>
        <taxon>Actinomycetes</taxon>
        <taxon>Pseudonocardiales</taxon>
        <taxon>Pseudonocardiaceae</taxon>
        <taxon>Amycolatopsis</taxon>
    </lineage>
</organism>
<accession>A0A4Q7JEA4</accession>
<feature type="chain" id="PRO_5039530537" evidence="1">
    <location>
        <begin position="27"/>
        <end position="173"/>
    </location>
</feature>
<keyword evidence="3" id="KW-1185">Reference proteome</keyword>
<dbReference type="OrthoDB" id="3629183at2"/>
<dbReference type="AlphaFoldDB" id="A0A4Q7JEA4"/>
<protein>
    <submittedName>
        <fullName evidence="2">Uncharacterized protein</fullName>
    </submittedName>
</protein>
<gene>
    <name evidence="2" type="ORF">EWH70_05930</name>
</gene>
<dbReference type="EMBL" id="SFCC01000002">
    <property type="protein sequence ID" value="RZQ65406.1"/>
    <property type="molecule type" value="Genomic_DNA"/>
</dbReference>
<sequence>MKRKFVRTIAMLAIGSLLTVGGSGMAAASVLDNGKGATSSQAAGARLLELRDELTKVAYAGDAVAARSVLERLDPELATAAAGEKYTIQAAEQEKAGVAREYNSEISRVLDDPSVVPTQLPPLPLPPIPDLPGPLKIVSDLLKALLGAVTGILAGLLGAVPVPPLPVPPLPAP</sequence>
<evidence type="ECO:0000313" key="3">
    <source>
        <dbReference type="Proteomes" id="UP000292003"/>
    </source>
</evidence>
<evidence type="ECO:0000313" key="2">
    <source>
        <dbReference type="EMBL" id="RZQ65406.1"/>
    </source>
</evidence>
<dbReference type="RefSeq" id="WP_130474191.1">
    <property type="nucleotide sequence ID" value="NZ_SFCC01000002.1"/>
</dbReference>
<feature type="signal peptide" evidence="1">
    <location>
        <begin position="1"/>
        <end position="26"/>
    </location>
</feature>
<name>A0A4Q7JEA4_9PSEU</name>
<dbReference type="Proteomes" id="UP000292003">
    <property type="component" value="Unassembled WGS sequence"/>
</dbReference>